<dbReference type="Pfam" id="PF16459">
    <property type="entry name" value="Phage_TAC_13"/>
    <property type="match status" value="1"/>
</dbReference>
<dbReference type="EMBL" id="VMAF01000114">
    <property type="protein sequence ID" value="MDR8433181.1"/>
    <property type="molecule type" value="Genomic_DNA"/>
</dbReference>
<protein>
    <recommendedName>
        <fullName evidence="5">Phage tail assembly chaperone family protein, TAC</fullName>
    </recommendedName>
</protein>
<dbReference type="Proteomes" id="UP000439424">
    <property type="component" value="Unassembled WGS sequence"/>
</dbReference>
<name>A0A219CI18_ACIBA</name>
<evidence type="ECO:0008006" key="5">
    <source>
        <dbReference type="Google" id="ProtNLM"/>
    </source>
</evidence>
<gene>
    <name evidence="2" type="ORF">FPK63_19250</name>
    <name evidence="1" type="ORF">FPK87_19035</name>
    <name evidence="3" type="ORF">GNY86_08575</name>
</gene>
<organism evidence="3 4">
    <name type="scientific">Acinetobacter baumannii</name>
    <dbReference type="NCBI Taxonomy" id="470"/>
    <lineage>
        <taxon>Bacteria</taxon>
        <taxon>Pseudomonadati</taxon>
        <taxon>Pseudomonadota</taxon>
        <taxon>Gammaproteobacteria</taxon>
        <taxon>Moraxellales</taxon>
        <taxon>Moraxellaceae</taxon>
        <taxon>Acinetobacter</taxon>
        <taxon>Acinetobacter calcoaceticus/baumannii complex</taxon>
    </lineage>
</organism>
<accession>A0A219CI18</accession>
<dbReference type="STRING" id="1096995.BJAB07104_01248"/>
<proteinExistence type="predicted"/>
<comment type="caution">
    <text evidence="3">The sequence shown here is derived from an EMBL/GenBank/DDBJ whole genome shotgun (WGS) entry which is preliminary data.</text>
</comment>
<evidence type="ECO:0000313" key="2">
    <source>
        <dbReference type="EMBL" id="MDR8433181.1"/>
    </source>
</evidence>
<reference evidence="1" key="1">
    <citation type="submission" date="2019-07" db="EMBL/GenBank/DDBJ databases">
        <title>Biological characteristics of mucoid Acinetobacter baumannii from a general hospital in China.</title>
        <authorList>
            <person name="Hua X."/>
            <person name="Yu Y."/>
        </authorList>
    </citation>
    <scope>NUCLEOTIDE SEQUENCE</scope>
    <source>
        <strain evidence="1">N41</strain>
        <strain evidence="2">N8</strain>
    </source>
</reference>
<evidence type="ECO:0000313" key="4">
    <source>
        <dbReference type="Proteomes" id="UP000439424"/>
    </source>
</evidence>
<evidence type="ECO:0000313" key="3">
    <source>
        <dbReference type="EMBL" id="MVM91571.1"/>
    </source>
</evidence>
<dbReference type="RefSeq" id="WP_001074127.1">
    <property type="nucleotide sequence ID" value="NZ_AP024415.1"/>
</dbReference>
<reference evidence="3 4" key="2">
    <citation type="submission" date="2019-11" db="EMBL/GenBank/DDBJ databases">
        <title>Multidrug-resistant Acinetobacter baumannii moving toward extensively drug-resistant over fifteen years in South of Brazil.</title>
        <authorList>
            <person name="Fedrigo N.H."/>
            <person name="Cerdeira L."/>
            <person name="Fuga B."/>
            <person name="Marini P.V.B."/>
            <person name="Shinohara D.R."/>
            <person name="Carrara-Marroni F.E."/>
            <person name="Lincopan N."/>
            <person name="Tognim M.C.B."/>
        </authorList>
    </citation>
    <scope>NUCLEOTIDE SEQUENCE [LARGE SCALE GENOMIC DNA]</scope>
    <source>
        <strain evidence="3 4">Ac576</strain>
    </source>
</reference>
<sequence length="171" mass="18971">MAKISITDLKQSITTLNVPVKKTVIWNVEVTESNVASLKKLTKNSLLELGETVELEADVFVKKMSFKESREVSKAVEWEFNYKNPEDSKVKRVDSTLMQSAQLLGSICSDQKGTPFFSSVNDVYKAEPSLINALYAAADEVNNFMGKSRKKTLQIENSLPSLSSTESVEAP</sequence>
<evidence type="ECO:0000313" key="1">
    <source>
        <dbReference type="EMBL" id="MDR8262541.1"/>
    </source>
</evidence>
<dbReference type="InterPro" id="IPR024410">
    <property type="entry name" value="Phage_TAC_12"/>
</dbReference>
<dbReference type="AlphaFoldDB" id="A0A219CI18"/>
<dbReference type="EMBL" id="VMBB01000042">
    <property type="protein sequence ID" value="MDR8262541.1"/>
    <property type="molecule type" value="Genomic_DNA"/>
</dbReference>
<dbReference type="EMBL" id="WPIP01000048">
    <property type="protein sequence ID" value="MVM91571.1"/>
    <property type="molecule type" value="Genomic_DNA"/>
</dbReference>